<dbReference type="Proteomes" id="UP000195950">
    <property type="component" value="Unassembled WGS sequence"/>
</dbReference>
<evidence type="ECO:0000313" key="19">
    <source>
        <dbReference type="Proteomes" id="UP000463337"/>
    </source>
</evidence>
<evidence type="ECO:0000313" key="6">
    <source>
        <dbReference type="EMBL" id="MCB6516424.1"/>
    </source>
</evidence>
<accession>A0A173RN90</accession>
<evidence type="ECO:0000313" key="15">
    <source>
        <dbReference type="Proteomes" id="UP000095591"/>
    </source>
</evidence>
<dbReference type="Pfam" id="PF08139">
    <property type="entry name" value="LPAM_1"/>
    <property type="match status" value="1"/>
</dbReference>
<reference evidence="13" key="8">
    <citation type="submission" date="2023-03" db="EMBL/GenBank/DDBJ databases">
        <title>Parabacteroides distasonis, a bacteria resistant against UC.</title>
        <authorList>
            <person name="Dai W."/>
        </authorList>
    </citation>
    <scope>NUCLEOTIDE SEQUENCE</scope>
    <source>
        <strain evidence="13">F1-28</strain>
    </source>
</reference>
<dbReference type="EMBL" id="WKMX01000001">
    <property type="protein sequence ID" value="MRZ04711.1"/>
    <property type="molecule type" value="Genomic_DNA"/>
</dbReference>
<sequence length="216" mass="24786">MKKIFPFFLLVLLLASCQKDPDMSKLDNDFLVFTNHDKDAKFESFTTFYIPDSVLVIGTSEKPQFWTANEADDIITTLVNNMESRGFKRTLDKDNADLGLQVSYVQSTQYFADYNDGYNYPYWWWNYPGYWSPGYWGPGWGNWYYPYPVVYSYSVGSLLTELVDLDAPAASKADAKLPVLWTAYMSGLLSGSDKFDTQLAVRAIEQAFVQSPYVKK</sequence>
<dbReference type="Proteomes" id="UP000450599">
    <property type="component" value="Unassembled WGS sequence"/>
</dbReference>
<dbReference type="EMBL" id="NFJX01000003">
    <property type="protein sequence ID" value="OUP21133.1"/>
    <property type="molecule type" value="Genomic_DNA"/>
</dbReference>
<name>A0A173RN90_PARDI</name>
<evidence type="ECO:0000313" key="10">
    <source>
        <dbReference type="EMBL" id="MRZ04711.1"/>
    </source>
</evidence>
<evidence type="ECO:0000313" key="7">
    <source>
        <dbReference type="EMBL" id="MDB9140749.1"/>
    </source>
</evidence>
<evidence type="ECO:0000256" key="1">
    <source>
        <dbReference type="ARBA" id="ARBA00017922"/>
    </source>
</evidence>
<dbReference type="EMBL" id="JAJCNI010000001">
    <property type="protein sequence ID" value="MCB6516424.1"/>
    <property type="molecule type" value="Genomic_DNA"/>
</dbReference>
<proteinExistence type="predicted"/>
<evidence type="ECO:0000313" key="5">
    <source>
        <dbReference type="EMBL" id="CUP59498.1"/>
    </source>
</evidence>
<dbReference type="AlphaFoldDB" id="A0A173RN90"/>
<dbReference type="Proteomes" id="UP000471216">
    <property type="component" value="Unassembled WGS sequence"/>
</dbReference>
<dbReference type="Proteomes" id="UP000463337">
    <property type="component" value="Unassembled WGS sequence"/>
</dbReference>
<evidence type="ECO:0000313" key="18">
    <source>
        <dbReference type="Proteomes" id="UP000450599"/>
    </source>
</evidence>
<dbReference type="EMBL" id="JAQMPX010000144">
    <property type="protein sequence ID" value="MDB9140749.1"/>
    <property type="molecule type" value="Genomic_DNA"/>
</dbReference>
<reference evidence="11" key="3">
    <citation type="journal article" date="2018" name="BMC Genomics">
        <title>Whole genome sequencing and function prediction of 133 gut anaerobes isolated from chicken caecum in pure cultures.</title>
        <authorList>
            <person name="Medvecky M."/>
            <person name="Cejkova D."/>
            <person name="Polansky O."/>
            <person name="Karasova D."/>
            <person name="Kubasova T."/>
            <person name="Cizek A."/>
            <person name="Rychlik I."/>
        </authorList>
    </citation>
    <scope>NUCLEOTIDE SEQUENCE</scope>
    <source>
        <strain evidence="11">An199</strain>
    </source>
</reference>
<organism evidence="4 15">
    <name type="scientific">Parabacteroides distasonis</name>
    <dbReference type="NCBI Taxonomy" id="823"/>
    <lineage>
        <taxon>Bacteria</taxon>
        <taxon>Pseudomonadati</taxon>
        <taxon>Bacteroidota</taxon>
        <taxon>Bacteroidia</taxon>
        <taxon>Bacteroidales</taxon>
        <taxon>Tannerellaceae</taxon>
        <taxon>Parabacteroides</taxon>
    </lineage>
</organism>
<protein>
    <recommendedName>
        <fullName evidence="1">Type IV secretion system putative lipoprotein virB7</fullName>
    </recommendedName>
</protein>
<evidence type="ECO:0000313" key="14">
    <source>
        <dbReference type="Proteomes" id="UP000095332"/>
    </source>
</evidence>
<dbReference type="Proteomes" id="UP001198806">
    <property type="component" value="Unassembled WGS sequence"/>
</dbReference>
<evidence type="ECO:0000256" key="2">
    <source>
        <dbReference type="ARBA" id="ARBA00022729"/>
    </source>
</evidence>
<feature type="domain" description="DUF4136" evidence="3">
    <location>
        <begin position="32"/>
        <end position="213"/>
    </location>
</feature>
<evidence type="ECO:0000313" key="11">
    <source>
        <dbReference type="EMBL" id="OUP21133.1"/>
    </source>
</evidence>
<dbReference type="EMBL" id="WKLT01000008">
    <property type="protein sequence ID" value="MRY58357.1"/>
    <property type="molecule type" value="Genomic_DNA"/>
</dbReference>
<dbReference type="InterPro" id="IPR025411">
    <property type="entry name" value="DUF4136"/>
</dbReference>
<reference evidence="12 17" key="4">
    <citation type="submission" date="2018-08" db="EMBL/GenBank/DDBJ databases">
        <title>A genome reference for cultivated species of the human gut microbiota.</title>
        <authorList>
            <person name="Zou Y."/>
            <person name="Xue W."/>
            <person name="Luo G."/>
        </authorList>
    </citation>
    <scope>NUCLEOTIDE SEQUENCE [LARGE SCALE GENOMIC DNA]</scope>
    <source>
        <strain evidence="12 17">AM30-4</strain>
    </source>
</reference>
<dbReference type="Proteomes" id="UP000284660">
    <property type="component" value="Unassembled WGS sequence"/>
</dbReference>
<dbReference type="Gene3D" id="3.30.160.670">
    <property type="match status" value="1"/>
</dbReference>
<dbReference type="EMBL" id="CZBM01000001">
    <property type="protein sequence ID" value="CUP59498.1"/>
    <property type="molecule type" value="Genomic_DNA"/>
</dbReference>
<evidence type="ECO:0000313" key="12">
    <source>
        <dbReference type="EMBL" id="RHD78289.1"/>
    </source>
</evidence>
<dbReference type="InterPro" id="IPR012640">
    <property type="entry name" value="Membr_lipoprot_lipid_attach_CS"/>
</dbReference>
<dbReference type="RefSeq" id="WP_005862113.1">
    <property type="nucleotide sequence ID" value="NZ_AP019729.1"/>
</dbReference>
<evidence type="ECO:0000313" key="8">
    <source>
        <dbReference type="EMBL" id="MRY58357.1"/>
    </source>
</evidence>
<reference evidence="18 19" key="5">
    <citation type="journal article" date="2019" name="Nat. Med.">
        <title>A library of human gut bacterial isolates paired with longitudinal multiomics data enables mechanistic microbiome research.</title>
        <authorList>
            <person name="Poyet M."/>
            <person name="Groussin M."/>
            <person name="Gibbons S.M."/>
            <person name="Avila-Pacheco J."/>
            <person name="Jiang X."/>
            <person name="Kearney S.M."/>
            <person name="Perrotta A.R."/>
            <person name="Berdy B."/>
            <person name="Zhao S."/>
            <person name="Lieberman T.D."/>
            <person name="Swanson P.K."/>
            <person name="Smith M."/>
            <person name="Roesemann S."/>
            <person name="Alexander J.E."/>
            <person name="Rich S.A."/>
            <person name="Livny J."/>
            <person name="Vlamakis H."/>
            <person name="Clish C."/>
            <person name="Bullock K."/>
            <person name="Deik A."/>
            <person name="Scott J."/>
            <person name="Pierce K.A."/>
            <person name="Xavier R.J."/>
            <person name="Alm E.J."/>
        </authorList>
    </citation>
    <scope>NUCLEOTIDE SEQUENCE [LARGE SCALE GENOMIC DNA]</scope>
    <source>
        <strain evidence="10 20">BIOML-A10</strain>
        <strain evidence="9 18">BIOML-A11</strain>
        <strain evidence="8 19">BIOML-A41</strain>
    </source>
</reference>
<evidence type="ECO:0000313" key="9">
    <source>
        <dbReference type="EMBL" id="MRY82758.1"/>
    </source>
</evidence>
<evidence type="ECO:0000313" key="13">
    <source>
        <dbReference type="EMBL" id="WET65637.1"/>
    </source>
</evidence>
<dbReference type="Proteomes" id="UP000095332">
    <property type="component" value="Unassembled WGS sequence"/>
</dbReference>
<evidence type="ECO:0000259" key="3">
    <source>
        <dbReference type="Pfam" id="PF13590"/>
    </source>
</evidence>
<dbReference type="EMBL" id="WKMW01000001">
    <property type="protein sequence ID" value="MRY82758.1"/>
    <property type="molecule type" value="Genomic_DNA"/>
</dbReference>
<evidence type="ECO:0000313" key="4">
    <source>
        <dbReference type="EMBL" id="CUM79371.1"/>
    </source>
</evidence>
<reference evidence="16" key="2">
    <citation type="submission" date="2017-04" db="EMBL/GenBank/DDBJ databases">
        <title>Function of individual gut microbiota members based on whole genome sequencing of pure cultures obtained from chicken caecum.</title>
        <authorList>
            <person name="Medvecky M."/>
            <person name="Cejkova D."/>
            <person name="Polansky O."/>
            <person name="Karasova D."/>
            <person name="Kubasova T."/>
            <person name="Cizek A."/>
            <person name="Rychlik I."/>
        </authorList>
    </citation>
    <scope>NUCLEOTIDE SEQUENCE [LARGE SCALE GENOMIC DNA]</scope>
    <source>
        <strain evidence="16">An199</strain>
    </source>
</reference>
<keyword evidence="2" id="KW-0732">Signal</keyword>
<dbReference type="Proteomes" id="UP001221009">
    <property type="component" value="Chromosome"/>
</dbReference>
<reference evidence="6" key="6">
    <citation type="submission" date="2021-10" db="EMBL/GenBank/DDBJ databases">
        <title>Collection of gut derived symbiotic bacterial strains cultured from healthy donors.</title>
        <authorList>
            <person name="Lin H."/>
            <person name="Littmann E."/>
            <person name="Kohout C."/>
            <person name="Pamer E.G."/>
        </authorList>
    </citation>
    <scope>NUCLEOTIDE SEQUENCE</scope>
    <source>
        <strain evidence="6">DFI.2.94</strain>
    </source>
</reference>
<dbReference type="Pfam" id="PF13590">
    <property type="entry name" value="DUF4136"/>
    <property type="match status" value="1"/>
</dbReference>
<evidence type="ECO:0000313" key="20">
    <source>
        <dbReference type="Proteomes" id="UP000471216"/>
    </source>
</evidence>
<dbReference type="GeneID" id="93525546"/>
<dbReference type="PROSITE" id="PS51257">
    <property type="entry name" value="PROKAR_LIPOPROTEIN"/>
    <property type="match status" value="1"/>
</dbReference>
<dbReference type="Proteomes" id="UP001211522">
    <property type="component" value="Unassembled WGS sequence"/>
</dbReference>
<reference evidence="7" key="7">
    <citation type="submission" date="2023-01" db="EMBL/GenBank/DDBJ databases">
        <title>Human gut microbiome strain richness.</title>
        <authorList>
            <person name="Chen-Liaw A."/>
        </authorList>
    </citation>
    <scope>NUCLEOTIDE SEQUENCE</scope>
    <source>
        <strain evidence="7">D35st1_E5_D35t1_190705</strain>
    </source>
</reference>
<gene>
    <name evidence="11" type="ORF">B5F32_04785</name>
    <name evidence="12" type="ORF">DW782_03080</name>
    <name evidence="4" type="ORF">ERS852429_00600</name>
    <name evidence="5" type="ORF">ERS852560_00381</name>
    <name evidence="10" type="ORF">GKD54_00470</name>
    <name evidence="9" type="ORF">GKD58_00470</name>
    <name evidence="8" type="ORF">GKD59_10660</name>
    <name evidence="6" type="ORF">LI194_01255</name>
    <name evidence="13" type="ORF">P2T59_06525</name>
    <name evidence="7" type="ORF">PN612_19860</name>
</gene>
<dbReference type="Proteomes" id="UP000095591">
    <property type="component" value="Unassembled WGS sequence"/>
</dbReference>
<dbReference type="EMBL" id="QSJN01000001">
    <property type="protein sequence ID" value="RHD78289.1"/>
    <property type="molecule type" value="Genomic_DNA"/>
</dbReference>
<evidence type="ECO:0000313" key="17">
    <source>
        <dbReference type="Proteomes" id="UP000284660"/>
    </source>
</evidence>
<dbReference type="EMBL" id="CYXP01000001">
    <property type="protein sequence ID" value="CUM79371.1"/>
    <property type="molecule type" value="Genomic_DNA"/>
</dbReference>
<reference evidence="14 15" key="1">
    <citation type="submission" date="2015-09" db="EMBL/GenBank/DDBJ databases">
        <authorList>
            <consortium name="Pathogen Informatics"/>
        </authorList>
    </citation>
    <scope>NUCLEOTIDE SEQUENCE [LARGE SCALE GENOMIC DNA]</scope>
    <source>
        <strain evidence="4 15">2789STDY5608872</strain>
        <strain evidence="5 14">2789STDY5834948</strain>
    </source>
</reference>
<dbReference type="EMBL" id="CP120353">
    <property type="protein sequence ID" value="WET65637.1"/>
    <property type="molecule type" value="Genomic_DNA"/>
</dbReference>
<evidence type="ECO:0000313" key="16">
    <source>
        <dbReference type="Proteomes" id="UP000195950"/>
    </source>
</evidence>